<dbReference type="REBASE" id="297775">
    <property type="entry name" value="S.Cpe1363ORF8755P"/>
</dbReference>
<dbReference type="RefSeq" id="WP_128890374.1">
    <property type="nucleotide sequence ID" value="NZ_BMCX01000002.1"/>
</dbReference>
<dbReference type="PANTHER" id="PTHR30408:SF12">
    <property type="entry name" value="TYPE I RESTRICTION ENZYME MJAVIII SPECIFICITY SUBUNIT"/>
    <property type="match status" value="1"/>
</dbReference>
<dbReference type="KEGG" id="cpeg:CPELA_08750"/>
<name>A0A410WAM7_9CORY</name>
<sequence>MSEKNTPEIRLRGFDGFWSILPFAELVDRKSQQTSPNGSLTVEFEDINAGEGTLNKDLAKKSNHKAGIPFAPEDILFGKLRPYLKNWLLADFSGIAVGDFWVLQATNSDPAFIHATIQRPEFMAVANMSSGTKMPRSDWGLVSTSTFSVPSIAEQKSIGSFFRELDAALEAGEKKLEKLRRLKQTMLVKMFPRGGSLVPEVRFNNFSDRWKRVHLGDLGSTFSGLSGKSKGDFGHGKAHYITYLNVNLNPVTDYNDLGIVEIDPRQTTVLPGDILFTTSSEVPEEVGMSSVVETIPANTYLNSFCFGYRPYSPIQHDYWAYMLRSPYLRQQFTVLAQGISRFNISKTKAMNVQVLLPTDSEQQAIGAYFRELDTLLEAEAAKLVKLRQLKSAFLRQMFV</sequence>
<dbReference type="AlphaFoldDB" id="A0A410WAM7"/>
<dbReference type="InterPro" id="IPR052021">
    <property type="entry name" value="Type-I_RS_S_subunit"/>
</dbReference>
<dbReference type="OrthoDB" id="3197085at2"/>
<dbReference type="SUPFAM" id="SSF116734">
    <property type="entry name" value="DNA methylase specificity domain"/>
    <property type="match status" value="2"/>
</dbReference>
<dbReference type="Proteomes" id="UP000288929">
    <property type="component" value="Chromosome"/>
</dbReference>
<accession>A0A410WAM7</accession>
<reference evidence="1 2" key="1">
    <citation type="submission" date="2019-01" db="EMBL/GenBank/DDBJ databases">
        <authorList>
            <person name="Ruckert C."/>
            <person name="Busche T."/>
            <person name="Kalinowski J."/>
        </authorList>
    </citation>
    <scope>NUCLEOTIDE SEQUENCE [LARGE SCALE GENOMIC DNA]</scope>
    <source>
        <strain evidence="1 2">136/3</strain>
    </source>
</reference>
<dbReference type="EMBL" id="CP035299">
    <property type="protein sequence ID" value="QAU53005.1"/>
    <property type="molecule type" value="Genomic_DNA"/>
</dbReference>
<gene>
    <name evidence="1" type="ORF">CPELA_08750</name>
</gene>
<evidence type="ECO:0000313" key="2">
    <source>
        <dbReference type="Proteomes" id="UP000288929"/>
    </source>
</evidence>
<protein>
    <submittedName>
        <fullName evidence="1">EcoKI restriction-modification system protein HsdS</fullName>
    </submittedName>
</protein>
<evidence type="ECO:0000313" key="1">
    <source>
        <dbReference type="EMBL" id="QAU53005.1"/>
    </source>
</evidence>
<keyword evidence="2" id="KW-1185">Reference proteome</keyword>
<dbReference type="Gene3D" id="3.90.220.20">
    <property type="entry name" value="DNA methylase specificity domains"/>
    <property type="match status" value="2"/>
</dbReference>
<dbReference type="InterPro" id="IPR044946">
    <property type="entry name" value="Restrct_endonuc_typeI_TRD_sf"/>
</dbReference>
<proteinExistence type="predicted"/>
<dbReference type="PANTHER" id="PTHR30408">
    <property type="entry name" value="TYPE-1 RESTRICTION ENZYME ECOKI SPECIFICITY PROTEIN"/>
    <property type="match status" value="1"/>
</dbReference>
<organism evidence="1 2">
    <name type="scientific">Corynebacterium pelargi</name>
    <dbReference type="NCBI Taxonomy" id="1471400"/>
    <lineage>
        <taxon>Bacteria</taxon>
        <taxon>Bacillati</taxon>
        <taxon>Actinomycetota</taxon>
        <taxon>Actinomycetes</taxon>
        <taxon>Mycobacteriales</taxon>
        <taxon>Corynebacteriaceae</taxon>
        <taxon>Corynebacterium</taxon>
    </lineage>
</organism>